<proteinExistence type="predicted"/>
<feature type="compositionally biased region" description="Low complexity" evidence="1">
    <location>
        <begin position="66"/>
        <end position="76"/>
    </location>
</feature>
<feature type="region of interest" description="Disordered" evidence="1">
    <location>
        <begin position="52"/>
        <end position="79"/>
    </location>
</feature>
<dbReference type="AlphaFoldDB" id="A0AA38Q8A6"/>
<comment type="caution">
    <text evidence="2">The sequence shown here is derived from an EMBL/GenBank/DDBJ whole genome shotgun (WGS) entry which is preliminary data.</text>
</comment>
<feature type="compositionally biased region" description="Low complexity" evidence="1">
    <location>
        <begin position="537"/>
        <end position="553"/>
    </location>
</feature>
<evidence type="ECO:0000313" key="3">
    <source>
        <dbReference type="Proteomes" id="UP001163850"/>
    </source>
</evidence>
<dbReference type="EMBL" id="MU801903">
    <property type="protein sequence ID" value="KAJ3988952.1"/>
    <property type="molecule type" value="Genomic_DNA"/>
</dbReference>
<sequence>MTTKRKRVPSLCLLRTIMNHSPSPDIIHYNPSSLSETETFSDSDWLDIASNRESDTESVSSNNGLSRRSSISTGSSRNEEVEAWEGFIEEIADELPVPKTNAPHSNEHSNSPFIDLDEIHVEERRVRDGLDQSLTSTLSTSRTSSRHSTVHNSLRDLRLSFPDPLNSSHDELNSSYDRVSSSEGVAVTDGIEENELGSSQVALMEPALIQDPGLPSTPEVPGQDTLENIRIISDVRALTLQVVLYGTTPKWSFVDELLRKFIVGGELAGFERAIETEQLKPVVFDRTDNNRTPRSDYNPNRPSLAIVFHPFTHATIPKHTVYLPVVAPENDDSFEKEFQEAQIIWASYHVPTLQVLRLEGSSSSLMFASEDVDKLDPYHTHQAIQRILRHEKPASWLGLFEQFNTVHAVTLFALLCIIVGFSVNTAISVQPLRGNAILPPSPTISGKGDSNQSSALAVRTTSSISVVPASFNYASALYERGTMSSPGAGPSSSTLPPSQSEDSNVDPTTQGTLATWAERMKFSKDVIIRPSTSVSARTSADISSSSDPVASTSKTQSSCSAVGTRLVDSLSEIVAASMKALVEVVEHDWKDLMVAIDELVLALHRSTVAVVEQSKSAAQVIREQLEYRNARAKNRARELKAKGMQIMSYAGDHILGRATTAKQKAHSLKDVAVFRRSEWKDKLKHGAQRARHRARHHKNGMKSCQMEF</sequence>
<feature type="region of interest" description="Disordered" evidence="1">
    <location>
        <begin position="484"/>
        <end position="509"/>
    </location>
</feature>
<protein>
    <submittedName>
        <fullName evidence="2">Uncharacterized protein</fullName>
    </submittedName>
</protein>
<evidence type="ECO:0000313" key="2">
    <source>
        <dbReference type="EMBL" id="KAJ3988952.1"/>
    </source>
</evidence>
<dbReference type="Proteomes" id="UP001163850">
    <property type="component" value="Unassembled WGS sequence"/>
</dbReference>
<organism evidence="2 3">
    <name type="scientific">Lentinula detonsa</name>
    <dbReference type="NCBI Taxonomy" id="2804962"/>
    <lineage>
        <taxon>Eukaryota</taxon>
        <taxon>Fungi</taxon>
        <taxon>Dikarya</taxon>
        <taxon>Basidiomycota</taxon>
        <taxon>Agaricomycotina</taxon>
        <taxon>Agaricomycetes</taxon>
        <taxon>Agaricomycetidae</taxon>
        <taxon>Agaricales</taxon>
        <taxon>Marasmiineae</taxon>
        <taxon>Omphalotaceae</taxon>
        <taxon>Lentinula</taxon>
    </lineage>
</organism>
<gene>
    <name evidence="2" type="ORF">F5890DRAFT_1489039</name>
</gene>
<accession>A0AA38Q8A6</accession>
<name>A0AA38Q8A6_9AGAR</name>
<evidence type="ECO:0000256" key="1">
    <source>
        <dbReference type="SAM" id="MobiDB-lite"/>
    </source>
</evidence>
<feature type="region of interest" description="Disordered" evidence="1">
    <location>
        <begin position="537"/>
        <end position="557"/>
    </location>
</feature>
<reference evidence="2" key="1">
    <citation type="submission" date="2022-08" db="EMBL/GenBank/DDBJ databases">
        <authorList>
            <consortium name="DOE Joint Genome Institute"/>
            <person name="Min B."/>
            <person name="Riley R."/>
            <person name="Sierra-Patev S."/>
            <person name="Naranjo-Ortiz M."/>
            <person name="Looney B."/>
            <person name="Konkel Z."/>
            <person name="Slot J.C."/>
            <person name="Sakamoto Y."/>
            <person name="Steenwyk J.L."/>
            <person name="Rokas A."/>
            <person name="Carro J."/>
            <person name="Camarero S."/>
            <person name="Ferreira P."/>
            <person name="Molpeceres G."/>
            <person name="Ruiz-Duenas F.J."/>
            <person name="Serrano A."/>
            <person name="Henrissat B."/>
            <person name="Drula E."/>
            <person name="Hughes K.W."/>
            <person name="Mata J.L."/>
            <person name="Ishikawa N.K."/>
            <person name="Vargas-Isla R."/>
            <person name="Ushijima S."/>
            <person name="Smith C.A."/>
            <person name="Ahrendt S."/>
            <person name="Andreopoulos W."/>
            <person name="He G."/>
            <person name="Labutti K."/>
            <person name="Lipzen A."/>
            <person name="Ng V."/>
            <person name="Sandor L."/>
            <person name="Barry K."/>
            <person name="Martinez A.T."/>
            <person name="Xiao Y."/>
            <person name="Gibbons J.G."/>
            <person name="Terashima K."/>
            <person name="Hibbett D.S."/>
            <person name="Grigoriev I.V."/>
        </authorList>
    </citation>
    <scope>NUCLEOTIDE SEQUENCE</scope>
    <source>
        <strain evidence="2">TFB7829</strain>
    </source>
</reference>